<evidence type="ECO:0000259" key="13">
    <source>
        <dbReference type="Pfam" id="PF23539"/>
    </source>
</evidence>
<evidence type="ECO:0000256" key="4">
    <source>
        <dbReference type="ARBA" id="ARBA00022679"/>
    </source>
</evidence>
<feature type="domain" description="Signal transduction histidine kinase subgroup 3 dimerisation and phosphoacceptor" evidence="12">
    <location>
        <begin position="186"/>
        <end position="251"/>
    </location>
</feature>
<gene>
    <name evidence="14" type="ORF">ENC19_20525</name>
</gene>
<dbReference type="PANTHER" id="PTHR24421:SF10">
    <property type="entry name" value="NITRATE_NITRITE SENSOR PROTEIN NARQ"/>
    <property type="match status" value="1"/>
</dbReference>
<evidence type="ECO:0000256" key="6">
    <source>
        <dbReference type="ARBA" id="ARBA00022777"/>
    </source>
</evidence>
<dbReference type="GO" id="GO:0000155">
    <property type="term" value="F:phosphorelay sensor kinase activity"/>
    <property type="evidence" value="ECO:0007669"/>
    <property type="project" value="InterPro"/>
</dbReference>
<keyword evidence="8" id="KW-0902">Two-component regulatory system</keyword>
<comment type="caution">
    <text evidence="14">The sequence shown here is derived from an EMBL/GenBank/DDBJ whole genome shotgun (WGS) entry which is preliminary data.</text>
</comment>
<feature type="transmembrane region" description="Helical" evidence="10">
    <location>
        <begin position="104"/>
        <end position="124"/>
    </location>
</feature>
<dbReference type="Pfam" id="PF07730">
    <property type="entry name" value="HisKA_3"/>
    <property type="match status" value="1"/>
</dbReference>
<sequence>MAGQSTQRRVRPWVTDALLGAGVAGTVSIVITANEGGRHGPDQLAYLWAVGLGALMLVRRRYPVLVLAVSVLGLFAYYAAGYPAIGLAVPVAAALFSAAEHGRIAASIVAAVLVVVVSVVFRLAEGQDFSFVVGYELAGHVLLMGAAIALGDSLRSRRAAQADARRIAELTEARYRQEAQARLRDERMAIARDLHDSLGHTTSVIALHADVAREALGRDETAARSALELIRSTARRSMDDLRRTVALLRSPGDPPRTVVSLANLDAVTRAASAAGFDVDVRVVVDTPLPAPVEAAAFRIVQEAVTNVVRHSAGSRVQIRAEQHGDQLTVTVTVTDTGSDPAPGTEPTRGAGSAEPSTYPETANGRVEPPATARSAHGIAGMRERAESLGGTLAAGHRQTGFEVRAVLPLREPT</sequence>
<evidence type="ECO:0000256" key="1">
    <source>
        <dbReference type="ARBA" id="ARBA00000085"/>
    </source>
</evidence>
<evidence type="ECO:0000256" key="3">
    <source>
        <dbReference type="ARBA" id="ARBA00022553"/>
    </source>
</evidence>
<dbReference type="Gene3D" id="3.30.565.10">
    <property type="entry name" value="Histidine kinase-like ATPase, C-terminal domain"/>
    <property type="match status" value="1"/>
</dbReference>
<dbReference type="RefSeq" id="WP_164448745.1">
    <property type="nucleotide sequence ID" value="NZ_SAIY01000007.1"/>
</dbReference>
<keyword evidence="10" id="KW-0812">Transmembrane</keyword>
<protein>
    <recommendedName>
        <fullName evidence="2">histidine kinase</fullName>
        <ecNumber evidence="2">2.7.13.3</ecNumber>
    </recommendedName>
</protein>
<evidence type="ECO:0000259" key="11">
    <source>
        <dbReference type="Pfam" id="PF02518"/>
    </source>
</evidence>
<dbReference type="Pfam" id="PF23539">
    <property type="entry name" value="DUF7134"/>
    <property type="match status" value="1"/>
</dbReference>
<feature type="transmembrane region" description="Helical" evidence="10">
    <location>
        <begin position="65"/>
        <end position="98"/>
    </location>
</feature>
<dbReference type="GO" id="GO:0005524">
    <property type="term" value="F:ATP binding"/>
    <property type="evidence" value="ECO:0007669"/>
    <property type="project" value="UniProtKB-KW"/>
</dbReference>
<feature type="region of interest" description="Disordered" evidence="9">
    <location>
        <begin position="333"/>
        <end position="374"/>
    </location>
</feature>
<dbReference type="InterPro" id="IPR055558">
    <property type="entry name" value="DUF7134"/>
</dbReference>
<evidence type="ECO:0000259" key="12">
    <source>
        <dbReference type="Pfam" id="PF07730"/>
    </source>
</evidence>
<dbReference type="CDD" id="cd16917">
    <property type="entry name" value="HATPase_UhpB-NarQ-NarX-like"/>
    <property type="match status" value="1"/>
</dbReference>
<keyword evidence="5" id="KW-0547">Nucleotide-binding</keyword>
<dbReference type="EMBL" id="SAIY01000007">
    <property type="protein sequence ID" value="NGM14862.1"/>
    <property type="molecule type" value="Genomic_DNA"/>
</dbReference>
<reference evidence="14 15" key="1">
    <citation type="submission" date="2020-02" db="EMBL/GenBank/DDBJ databases">
        <title>Draft Genome Sequence of Verrucosispora sp. Strain CWR15, Isolated from Gulf of Mexico Sponge.</title>
        <authorList>
            <person name="Kennedy S.J."/>
            <person name="Cella E."/>
            <person name="Azarian T."/>
            <person name="Baker B.J."/>
            <person name="Shaw L.N."/>
        </authorList>
    </citation>
    <scope>NUCLEOTIDE SEQUENCE [LARGE SCALE GENOMIC DNA]</scope>
    <source>
        <strain evidence="14 15">CWR15</strain>
    </source>
</reference>
<proteinExistence type="predicted"/>
<feature type="domain" description="Histidine kinase/HSP90-like ATPase" evidence="11">
    <location>
        <begin position="295"/>
        <end position="410"/>
    </location>
</feature>
<dbReference type="AlphaFoldDB" id="A0A6M1L9G4"/>
<keyword evidence="3" id="KW-0597">Phosphoprotein</keyword>
<dbReference type="GO" id="GO:0016020">
    <property type="term" value="C:membrane"/>
    <property type="evidence" value="ECO:0007669"/>
    <property type="project" value="InterPro"/>
</dbReference>
<evidence type="ECO:0000313" key="14">
    <source>
        <dbReference type="EMBL" id="NGM14862.1"/>
    </source>
</evidence>
<evidence type="ECO:0000313" key="15">
    <source>
        <dbReference type="Proteomes" id="UP000478148"/>
    </source>
</evidence>
<evidence type="ECO:0000256" key="5">
    <source>
        <dbReference type="ARBA" id="ARBA00022741"/>
    </source>
</evidence>
<comment type="catalytic activity">
    <reaction evidence="1">
        <text>ATP + protein L-histidine = ADP + protein N-phospho-L-histidine.</text>
        <dbReference type="EC" id="2.7.13.3"/>
    </reaction>
</comment>
<keyword evidence="10" id="KW-0472">Membrane</keyword>
<feature type="transmembrane region" description="Helical" evidence="10">
    <location>
        <begin position="131"/>
        <end position="151"/>
    </location>
</feature>
<evidence type="ECO:0000256" key="7">
    <source>
        <dbReference type="ARBA" id="ARBA00022840"/>
    </source>
</evidence>
<evidence type="ECO:0000256" key="10">
    <source>
        <dbReference type="SAM" id="Phobius"/>
    </source>
</evidence>
<feature type="transmembrane region" description="Helical" evidence="10">
    <location>
        <begin position="43"/>
        <end position="58"/>
    </location>
</feature>
<evidence type="ECO:0000256" key="8">
    <source>
        <dbReference type="ARBA" id="ARBA00023012"/>
    </source>
</evidence>
<keyword evidence="6 14" id="KW-0418">Kinase</keyword>
<dbReference type="GO" id="GO:0046983">
    <property type="term" value="F:protein dimerization activity"/>
    <property type="evidence" value="ECO:0007669"/>
    <property type="project" value="InterPro"/>
</dbReference>
<dbReference type="Proteomes" id="UP000478148">
    <property type="component" value="Unassembled WGS sequence"/>
</dbReference>
<dbReference type="InterPro" id="IPR036890">
    <property type="entry name" value="HATPase_C_sf"/>
</dbReference>
<organism evidence="14 15">
    <name type="scientific">Verrucosispora sioxanthis</name>
    <dbReference type="NCBI Taxonomy" id="2499994"/>
    <lineage>
        <taxon>Bacteria</taxon>
        <taxon>Bacillati</taxon>
        <taxon>Actinomycetota</taxon>
        <taxon>Actinomycetes</taxon>
        <taxon>Micromonosporales</taxon>
        <taxon>Micromonosporaceae</taxon>
        <taxon>Micromonospora</taxon>
    </lineage>
</organism>
<dbReference type="Pfam" id="PF02518">
    <property type="entry name" value="HATPase_c"/>
    <property type="match status" value="1"/>
</dbReference>
<dbReference type="PANTHER" id="PTHR24421">
    <property type="entry name" value="NITRATE/NITRITE SENSOR PROTEIN NARX-RELATED"/>
    <property type="match status" value="1"/>
</dbReference>
<feature type="transmembrane region" description="Helical" evidence="10">
    <location>
        <begin position="12"/>
        <end position="31"/>
    </location>
</feature>
<dbReference type="SUPFAM" id="SSF55874">
    <property type="entry name" value="ATPase domain of HSP90 chaperone/DNA topoisomerase II/histidine kinase"/>
    <property type="match status" value="1"/>
</dbReference>
<dbReference type="InterPro" id="IPR011712">
    <property type="entry name" value="Sig_transdc_His_kin_sub3_dim/P"/>
</dbReference>
<keyword evidence="4" id="KW-0808">Transferase</keyword>
<keyword evidence="15" id="KW-1185">Reference proteome</keyword>
<dbReference type="Gene3D" id="1.20.5.1930">
    <property type="match status" value="1"/>
</dbReference>
<feature type="domain" description="DUF7134" evidence="13">
    <location>
        <begin position="9"/>
        <end position="158"/>
    </location>
</feature>
<accession>A0A6M1L9G4</accession>
<keyword evidence="7" id="KW-0067">ATP-binding</keyword>
<dbReference type="InterPro" id="IPR003594">
    <property type="entry name" value="HATPase_dom"/>
</dbReference>
<dbReference type="EC" id="2.7.13.3" evidence="2"/>
<evidence type="ECO:0000256" key="9">
    <source>
        <dbReference type="SAM" id="MobiDB-lite"/>
    </source>
</evidence>
<evidence type="ECO:0000256" key="2">
    <source>
        <dbReference type="ARBA" id="ARBA00012438"/>
    </source>
</evidence>
<keyword evidence="10" id="KW-1133">Transmembrane helix</keyword>
<dbReference type="InterPro" id="IPR050482">
    <property type="entry name" value="Sensor_HK_TwoCompSys"/>
</dbReference>
<name>A0A6M1L9G4_9ACTN</name>